<keyword evidence="5 16" id="KW-0820">tRNA-binding</keyword>
<dbReference type="Gene3D" id="3.30.70.380">
    <property type="entry name" value="Ferrodoxin-fold anticodon-binding domain"/>
    <property type="match status" value="1"/>
</dbReference>
<evidence type="ECO:0000259" key="17">
    <source>
        <dbReference type="PROSITE" id="PS50886"/>
    </source>
</evidence>
<proteinExistence type="inferred from homology"/>
<dbReference type="SUPFAM" id="SSF55681">
    <property type="entry name" value="Class II aaRS and biotin synthetases"/>
    <property type="match status" value="1"/>
</dbReference>
<dbReference type="FunFam" id="3.30.56.10:FF:000002">
    <property type="entry name" value="Phenylalanine--tRNA ligase beta subunit"/>
    <property type="match status" value="1"/>
</dbReference>
<dbReference type="NCBIfam" id="TIGR00472">
    <property type="entry name" value="pheT_bact"/>
    <property type="match status" value="1"/>
</dbReference>
<keyword evidence="7 15" id="KW-0479">Metal-binding</keyword>
<dbReference type="Pfam" id="PF03147">
    <property type="entry name" value="FDX-ACB"/>
    <property type="match status" value="1"/>
</dbReference>
<dbReference type="InterPro" id="IPR005121">
    <property type="entry name" value="Fdx_antiC-bd"/>
</dbReference>
<dbReference type="RefSeq" id="WP_116000145.1">
    <property type="nucleotide sequence ID" value="NZ_QUOV01000001.1"/>
</dbReference>
<evidence type="ECO:0000256" key="10">
    <source>
        <dbReference type="ARBA" id="ARBA00022842"/>
    </source>
</evidence>
<comment type="similarity">
    <text evidence="2 15">Belongs to the phenylalanyl-tRNA synthetase beta subunit family. Type 1 subfamily.</text>
</comment>
<evidence type="ECO:0000313" key="21">
    <source>
        <dbReference type="Proteomes" id="UP000256999"/>
    </source>
</evidence>
<comment type="catalytic activity">
    <reaction evidence="14 15">
        <text>tRNA(Phe) + L-phenylalanine + ATP = L-phenylalanyl-tRNA(Phe) + AMP + diphosphate + H(+)</text>
        <dbReference type="Rhea" id="RHEA:19413"/>
        <dbReference type="Rhea" id="RHEA-COMP:9668"/>
        <dbReference type="Rhea" id="RHEA-COMP:9699"/>
        <dbReference type="ChEBI" id="CHEBI:15378"/>
        <dbReference type="ChEBI" id="CHEBI:30616"/>
        <dbReference type="ChEBI" id="CHEBI:33019"/>
        <dbReference type="ChEBI" id="CHEBI:58095"/>
        <dbReference type="ChEBI" id="CHEBI:78442"/>
        <dbReference type="ChEBI" id="CHEBI:78531"/>
        <dbReference type="ChEBI" id="CHEBI:456215"/>
        <dbReference type="EC" id="6.1.1.20"/>
    </reaction>
</comment>
<dbReference type="CDD" id="cd00769">
    <property type="entry name" value="PheRS_beta_core"/>
    <property type="match status" value="1"/>
</dbReference>
<evidence type="ECO:0000256" key="7">
    <source>
        <dbReference type="ARBA" id="ARBA00022723"/>
    </source>
</evidence>
<dbReference type="InterPro" id="IPR041616">
    <property type="entry name" value="PheRS_beta_core"/>
</dbReference>
<dbReference type="SUPFAM" id="SSF46955">
    <property type="entry name" value="Putative DNA-binding domain"/>
    <property type="match status" value="1"/>
</dbReference>
<feature type="binding site" evidence="15">
    <location>
        <position position="470"/>
    </location>
    <ligand>
        <name>Mg(2+)</name>
        <dbReference type="ChEBI" id="CHEBI:18420"/>
        <note>shared with alpha subunit</note>
    </ligand>
</feature>
<dbReference type="FunFam" id="3.50.40.10:FF:000001">
    <property type="entry name" value="Phenylalanine--tRNA ligase beta subunit"/>
    <property type="match status" value="1"/>
</dbReference>
<keyword evidence="9 15" id="KW-0067">ATP-binding</keyword>
<dbReference type="SUPFAM" id="SSF50249">
    <property type="entry name" value="Nucleic acid-binding proteins"/>
    <property type="match status" value="1"/>
</dbReference>
<dbReference type="FunFam" id="3.30.930.10:FF:000022">
    <property type="entry name" value="Phenylalanine--tRNA ligase beta subunit"/>
    <property type="match status" value="1"/>
</dbReference>
<dbReference type="PROSITE" id="PS51447">
    <property type="entry name" value="FDX_ACB"/>
    <property type="match status" value="1"/>
</dbReference>
<dbReference type="GO" id="GO:0005524">
    <property type="term" value="F:ATP binding"/>
    <property type="evidence" value="ECO:0007669"/>
    <property type="project" value="UniProtKB-UniRule"/>
</dbReference>
<dbReference type="InterPro" id="IPR002547">
    <property type="entry name" value="tRNA-bd_dom"/>
</dbReference>
<dbReference type="InterPro" id="IPR020825">
    <property type="entry name" value="Phe-tRNA_synthase-like_B3/B4"/>
</dbReference>
<feature type="domain" description="B5" evidence="19">
    <location>
        <begin position="411"/>
        <end position="486"/>
    </location>
</feature>
<evidence type="ECO:0000256" key="2">
    <source>
        <dbReference type="ARBA" id="ARBA00008653"/>
    </source>
</evidence>
<evidence type="ECO:0000256" key="4">
    <source>
        <dbReference type="ARBA" id="ARBA00022490"/>
    </source>
</evidence>
<evidence type="ECO:0000313" key="20">
    <source>
        <dbReference type="EMBL" id="REL35472.1"/>
    </source>
</evidence>
<evidence type="ECO:0000259" key="18">
    <source>
        <dbReference type="PROSITE" id="PS51447"/>
    </source>
</evidence>
<comment type="subunit">
    <text evidence="3 15">Tetramer of two alpha and two beta subunits.</text>
</comment>
<dbReference type="Pfam" id="PF17759">
    <property type="entry name" value="tRNA_synthFbeta"/>
    <property type="match status" value="1"/>
</dbReference>
<dbReference type="PANTHER" id="PTHR10947">
    <property type="entry name" value="PHENYLALANYL-TRNA SYNTHETASE BETA CHAIN AND LEUCINE-RICH REPEAT-CONTAINING PROTEIN 47"/>
    <property type="match status" value="1"/>
</dbReference>
<protein>
    <recommendedName>
        <fullName evidence="15">Phenylalanine--tRNA ligase beta subunit</fullName>
        <ecNumber evidence="15">6.1.1.20</ecNumber>
    </recommendedName>
    <alternativeName>
        <fullName evidence="15">Phenylalanyl-tRNA synthetase beta subunit</fullName>
        <shortName evidence="15">PheRS</shortName>
    </alternativeName>
</protein>
<keyword evidence="10 15" id="KW-0460">Magnesium</keyword>
<gene>
    <name evidence="15" type="primary">pheT</name>
    <name evidence="20" type="ORF">DXX92_08965</name>
</gene>
<evidence type="ECO:0000256" key="3">
    <source>
        <dbReference type="ARBA" id="ARBA00011209"/>
    </source>
</evidence>
<keyword evidence="4 15" id="KW-0963">Cytoplasm</keyword>
<dbReference type="Gene3D" id="3.30.56.10">
    <property type="match status" value="2"/>
</dbReference>
<reference evidence="20 21" key="1">
    <citation type="submission" date="2018-08" db="EMBL/GenBank/DDBJ databases">
        <title>Thalassotalea euphylliae genome.</title>
        <authorList>
            <person name="Summers S."/>
            <person name="Rice S.A."/>
            <person name="Freckelton M.L."/>
            <person name="Nedved B.T."/>
            <person name="Hadfield M.G."/>
        </authorList>
    </citation>
    <scope>NUCLEOTIDE SEQUENCE [LARGE SCALE GENOMIC DNA]</scope>
    <source>
        <strain evidence="20 21">H2</strain>
    </source>
</reference>
<feature type="binding site" evidence="15">
    <location>
        <position position="473"/>
    </location>
    <ligand>
        <name>Mg(2+)</name>
        <dbReference type="ChEBI" id="CHEBI:18420"/>
        <note>shared with alpha subunit</note>
    </ligand>
</feature>
<feature type="binding site" evidence="15">
    <location>
        <position position="474"/>
    </location>
    <ligand>
        <name>Mg(2+)</name>
        <dbReference type="ChEBI" id="CHEBI:18420"/>
        <note>shared with alpha subunit</note>
    </ligand>
</feature>
<evidence type="ECO:0000256" key="12">
    <source>
        <dbReference type="ARBA" id="ARBA00022917"/>
    </source>
</evidence>
<sequence length="805" mass="87888">MKFSESWLREWVNPESTSDELAHQITMAGLEVDGVDPVAGEFSGVVVGEVVECGQHPDADKLQVTKINVGDASTDGELLDIVCGAKNCRLGLKVAVAMVGAVLPGNFKIKKAKLRGQPSFGMLCSESELGMAESADGIIELPADAPIGTDIRDYLDLNDNTIDVDLTANRGDCLGIKGLAREVGVLNSLAVTEPAIEPVPATIEDTREINLSAPAACPRYLGRVIKGINLDATTPLWMVEKLRRCGVRSNDPVVDVTNYVLLELGHPMHAFDLAKIDGAIDVRFANKEEKLVLLDENEVTLSEETLVIADTGSEGKDGKSLAMAGIFGGLHSGVAEGSKDIFLESAFFAPLAILGKARQYGLHTDASHRYERGVDPELQRNAMERATQLLLEIVGGQAGPIVEAKSDEHIPQPRQVSLRRAKLDQRIGLHIEDDKVSEILTRLGFTVAFANDVWEVTVPGYRFDISIEVDLIEEVARIFGYNNIPNVAPQASLSMRKHSEGKLGLTKLRQALINRGYQEAITYSFVDPKVQALLHPNQEVMTLPHPISSEMSVMRLSLWTGLLQAVTYNQNRQQGRVRLFETGLRFIPDESAENGVRQQQMIAGVISGSQNQEHWNLAKVAADFFDIKGDVEAMLAVTGKGAEFEFSKAEIDALHPGQTAAVHKDGELVGYLGTLHPELERKLGLNGRTLVFELLLDAVLTLNVPEARDISRFPANRRDIAVVVEEQVEANNVLQLIEKVGGNNLVDLNLFDVYTGKGIEPGFKSLAIAMTLQDVEKTLEEKDITEVVNRVVDTLKTELNASLRD</sequence>
<dbReference type="InterPro" id="IPR012340">
    <property type="entry name" value="NA-bd_OB-fold"/>
</dbReference>
<dbReference type="InterPro" id="IPR036690">
    <property type="entry name" value="Fdx_antiC-bd_sf"/>
</dbReference>
<dbReference type="Pfam" id="PF03483">
    <property type="entry name" value="B3_4"/>
    <property type="match status" value="1"/>
</dbReference>
<dbReference type="SMART" id="SM00874">
    <property type="entry name" value="B5"/>
    <property type="match status" value="1"/>
</dbReference>
<comment type="cofactor">
    <cofactor evidence="15">
        <name>Mg(2+)</name>
        <dbReference type="ChEBI" id="CHEBI:18420"/>
    </cofactor>
    <text evidence="15">Binds 2 magnesium ions per tetramer.</text>
</comment>
<evidence type="ECO:0000256" key="1">
    <source>
        <dbReference type="ARBA" id="ARBA00004496"/>
    </source>
</evidence>
<keyword evidence="13 15" id="KW-0030">Aminoacyl-tRNA synthetase</keyword>
<feature type="domain" description="FDX-ACB" evidence="18">
    <location>
        <begin position="711"/>
        <end position="804"/>
    </location>
</feature>
<dbReference type="Proteomes" id="UP000256999">
    <property type="component" value="Unassembled WGS sequence"/>
</dbReference>
<evidence type="ECO:0000256" key="13">
    <source>
        <dbReference type="ARBA" id="ARBA00023146"/>
    </source>
</evidence>
<dbReference type="PROSITE" id="PS51483">
    <property type="entry name" value="B5"/>
    <property type="match status" value="1"/>
</dbReference>
<comment type="caution">
    <text evidence="20">The sequence shown here is derived from an EMBL/GenBank/DDBJ whole genome shotgun (WGS) entry which is preliminary data.</text>
</comment>
<dbReference type="Pfam" id="PF03484">
    <property type="entry name" value="B5"/>
    <property type="match status" value="1"/>
</dbReference>
<keyword evidence="11 16" id="KW-0694">RNA-binding</keyword>
<feature type="binding site" evidence="15">
    <location>
        <position position="464"/>
    </location>
    <ligand>
        <name>Mg(2+)</name>
        <dbReference type="ChEBI" id="CHEBI:18420"/>
        <note>shared with alpha subunit</note>
    </ligand>
</feature>
<dbReference type="EMBL" id="QUOV01000001">
    <property type="protein sequence ID" value="REL35472.1"/>
    <property type="molecule type" value="Genomic_DNA"/>
</dbReference>
<evidence type="ECO:0000256" key="14">
    <source>
        <dbReference type="ARBA" id="ARBA00049255"/>
    </source>
</evidence>
<evidence type="ECO:0000256" key="8">
    <source>
        <dbReference type="ARBA" id="ARBA00022741"/>
    </source>
</evidence>
<dbReference type="InterPro" id="IPR045864">
    <property type="entry name" value="aa-tRNA-synth_II/BPL/LPL"/>
</dbReference>
<organism evidence="20 21">
    <name type="scientific">Thalassotalea euphylliae</name>
    <dbReference type="NCBI Taxonomy" id="1655234"/>
    <lineage>
        <taxon>Bacteria</taxon>
        <taxon>Pseudomonadati</taxon>
        <taxon>Pseudomonadota</taxon>
        <taxon>Gammaproteobacteria</taxon>
        <taxon>Alteromonadales</taxon>
        <taxon>Colwelliaceae</taxon>
        <taxon>Thalassotalea</taxon>
    </lineage>
</organism>
<dbReference type="GO" id="GO:0000287">
    <property type="term" value="F:magnesium ion binding"/>
    <property type="evidence" value="ECO:0007669"/>
    <property type="project" value="UniProtKB-UniRule"/>
</dbReference>
<dbReference type="HAMAP" id="MF_00283">
    <property type="entry name" value="Phe_tRNA_synth_beta1"/>
    <property type="match status" value="1"/>
</dbReference>
<dbReference type="GO" id="GO:0006432">
    <property type="term" value="P:phenylalanyl-tRNA aminoacylation"/>
    <property type="evidence" value="ECO:0007669"/>
    <property type="project" value="UniProtKB-UniRule"/>
</dbReference>
<comment type="subcellular location">
    <subcellularLocation>
        <location evidence="1 15">Cytoplasm</location>
    </subcellularLocation>
</comment>
<evidence type="ECO:0000256" key="16">
    <source>
        <dbReference type="PROSITE-ProRule" id="PRU00209"/>
    </source>
</evidence>
<evidence type="ECO:0000256" key="11">
    <source>
        <dbReference type="ARBA" id="ARBA00022884"/>
    </source>
</evidence>
<evidence type="ECO:0000256" key="9">
    <source>
        <dbReference type="ARBA" id="ARBA00022840"/>
    </source>
</evidence>
<dbReference type="AlphaFoldDB" id="A0A3E0UI86"/>
<dbReference type="SMART" id="SM00896">
    <property type="entry name" value="FDX-ACB"/>
    <property type="match status" value="1"/>
</dbReference>
<dbReference type="FunFam" id="3.30.70.380:FF:000001">
    <property type="entry name" value="Phenylalanine--tRNA ligase beta subunit"/>
    <property type="match status" value="1"/>
</dbReference>
<accession>A0A3E0UI86</accession>
<dbReference type="SMART" id="SM00873">
    <property type="entry name" value="B3_4"/>
    <property type="match status" value="1"/>
</dbReference>
<dbReference type="SUPFAM" id="SSF54991">
    <property type="entry name" value="Anticodon-binding domain of PheRS"/>
    <property type="match status" value="1"/>
</dbReference>
<keyword evidence="8 15" id="KW-0547">Nucleotide-binding</keyword>
<evidence type="ECO:0000256" key="5">
    <source>
        <dbReference type="ARBA" id="ARBA00022555"/>
    </source>
</evidence>
<dbReference type="GO" id="GO:0009328">
    <property type="term" value="C:phenylalanine-tRNA ligase complex"/>
    <property type="evidence" value="ECO:0007669"/>
    <property type="project" value="TreeGrafter"/>
</dbReference>
<dbReference type="FunFam" id="2.40.50.140:FF:000045">
    <property type="entry name" value="Phenylalanine--tRNA ligase beta subunit"/>
    <property type="match status" value="1"/>
</dbReference>
<dbReference type="SUPFAM" id="SSF56037">
    <property type="entry name" value="PheT/TilS domain"/>
    <property type="match status" value="1"/>
</dbReference>
<dbReference type="NCBIfam" id="NF045760">
    <property type="entry name" value="YtpR"/>
    <property type="match status" value="1"/>
</dbReference>
<dbReference type="OrthoDB" id="9805455at2"/>
<dbReference type="PANTHER" id="PTHR10947:SF0">
    <property type="entry name" value="PHENYLALANINE--TRNA LIGASE BETA SUBUNIT"/>
    <property type="match status" value="1"/>
</dbReference>
<dbReference type="InterPro" id="IPR045060">
    <property type="entry name" value="Phe-tRNA-ligase_IIc_bsu"/>
</dbReference>
<dbReference type="InterPro" id="IPR005147">
    <property type="entry name" value="tRNA_synthase_B5-dom"/>
</dbReference>
<evidence type="ECO:0000256" key="15">
    <source>
        <dbReference type="HAMAP-Rule" id="MF_00283"/>
    </source>
</evidence>
<dbReference type="GO" id="GO:0000049">
    <property type="term" value="F:tRNA binding"/>
    <property type="evidence" value="ECO:0007669"/>
    <property type="project" value="UniProtKB-UniRule"/>
</dbReference>
<name>A0A3E0UI86_9GAMM</name>
<dbReference type="Pfam" id="PF01588">
    <property type="entry name" value="tRNA_bind"/>
    <property type="match status" value="1"/>
</dbReference>
<dbReference type="InterPro" id="IPR009061">
    <property type="entry name" value="DNA-bd_dom_put_sf"/>
</dbReference>
<dbReference type="CDD" id="cd02796">
    <property type="entry name" value="tRNA_bind_bactPheRS"/>
    <property type="match status" value="1"/>
</dbReference>
<dbReference type="Gene3D" id="2.40.50.140">
    <property type="entry name" value="Nucleic acid-binding proteins"/>
    <property type="match status" value="1"/>
</dbReference>
<evidence type="ECO:0000259" key="19">
    <source>
        <dbReference type="PROSITE" id="PS51483"/>
    </source>
</evidence>
<keyword evidence="6 15" id="KW-0436">Ligase</keyword>
<keyword evidence="12 15" id="KW-0648">Protein biosynthesis</keyword>
<dbReference type="EC" id="6.1.1.20" evidence="15"/>
<dbReference type="InterPro" id="IPR033714">
    <property type="entry name" value="tRNA_bind_bactPheRS"/>
</dbReference>
<dbReference type="GO" id="GO:0004826">
    <property type="term" value="F:phenylalanine-tRNA ligase activity"/>
    <property type="evidence" value="ECO:0007669"/>
    <property type="project" value="UniProtKB-UniRule"/>
</dbReference>
<dbReference type="InterPro" id="IPR005146">
    <property type="entry name" value="B3/B4_tRNA-bd"/>
</dbReference>
<dbReference type="Gene3D" id="3.50.40.10">
    <property type="entry name" value="Phenylalanyl-trna Synthetase, Chain B, domain 3"/>
    <property type="match status" value="1"/>
</dbReference>
<dbReference type="Gene3D" id="3.30.930.10">
    <property type="entry name" value="Bira Bifunctional Protein, Domain 2"/>
    <property type="match status" value="1"/>
</dbReference>
<dbReference type="InterPro" id="IPR004532">
    <property type="entry name" value="Phe-tRNA-ligase_IIc_bsu_bact"/>
</dbReference>
<feature type="domain" description="TRNA-binding" evidence="17">
    <location>
        <begin position="39"/>
        <end position="152"/>
    </location>
</feature>
<evidence type="ECO:0000256" key="6">
    <source>
        <dbReference type="ARBA" id="ARBA00022598"/>
    </source>
</evidence>
<dbReference type="PROSITE" id="PS50886">
    <property type="entry name" value="TRBD"/>
    <property type="match status" value="1"/>
</dbReference>